<reference evidence="6" key="1">
    <citation type="submission" date="2010-05" db="EMBL/GenBank/DDBJ databases">
        <title>The draft genome of Desulfonatronospira thiodismutans ASO3-1.</title>
        <authorList>
            <consortium name="US DOE Joint Genome Institute (JGI-PGF)"/>
            <person name="Lucas S."/>
            <person name="Copeland A."/>
            <person name="Lapidus A."/>
            <person name="Cheng J.-F."/>
            <person name="Bruce D."/>
            <person name="Goodwin L."/>
            <person name="Pitluck S."/>
            <person name="Chertkov O."/>
            <person name="Brettin T."/>
            <person name="Detter J.C."/>
            <person name="Han C."/>
            <person name="Land M.L."/>
            <person name="Hauser L."/>
            <person name="Kyrpides N."/>
            <person name="Mikhailova N."/>
            <person name="Muyzer G."/>
            <person name="Woyke T."/>
        </authorList>
    </citation>
    <scope>NUCLEOTIDE SEQUENCE [LARGE SCALE GENOMIC DNA]</scope>
    <source>
        <strain evidence="6">ASO3-1</strain>
    </source>
</reference>
<protein>
    <submittedName>
        <fullName evidence="6">4Fe-4S ferredoxin iron-sulfur binding domain protein</fullName>
    </submittedName>
</protein>
<name>D6SNE8_9BACT</name>
<dbReference type="CDD" id="cd04410">
    <property type="entry name" value="DMSOR_beta-like"/>
    <property type="match status" value="1"/>
</dbReference>
<evidence type="ECO:0000256" key="2">
    <source>
        <dbReference type="ARBA" id="ARBA00022723"/>
    </source>
</evidence>
<evidence type="ECO:0000259" key="5">
    <source>
        <dbReference type="PROSITE" id="PS51379"/>
    </source>
</evidence>
<dbReference type="AlphaFoldDB" id="D6SNE8"/>
<dbReference type="PANTHER" id="PTHR43177">
    <property type="entry name" value="PROTEIN NRFC"/>
    <property type="match status" value="1"/>
</dbReference>
<dbReference type="SUPFAM" id="SSF54862">
    <property type="entry name" value="4Fe-4S ferredoxins"/>
    <property type="match status" value="1"/>
</dbReference>
<keyword evidence="3" id="KW-0408">Iron</keyword>
<keyword evidence="2" id="KW-0479">Metal-binding</keyword>
<dbReference type="OrthoDB" id="9789030at2"/>
<dbReference type="Pfam" id="PF13247">
    <property type="entry name" value="Fer4_11"/>
    <property type="match status" value="1"/>
</dbReference>
<dbReference type="GO" id="GO:0051539">
    <property type="term" value="F:4 iron, 4 sulfur cluster binding"/>
    <property type="evidence" value="ECO:0007669"/>
    <property type="project" value="UniProtKB-KW"/>
</dbReference>
<dbReference type="PANTHER" id="PTHR43177:SF3">
    <property type="entry name" value="PROTEIN NRFC HOMOLOG"/>
    <property type="match status" value="1"/>
</dbReference>
<keyword evidence="4" id="KW-0411">Iron-sulfur</keyword>
<proteinExistence type="predicted"/>
<dbReference type="RefSeq" id="WP_008869602.1">
    <property type="nucleotide sequence ID" value="NZ_ACJN02000002.1"/>
</dbReference>
<sequence>MQTLYLDYSKCIGCGTCESVCKFVHTYPRIIMTRTTDGWWVPLYCQHCENPKCMKACTKKAIYRDPDTGAILLNQELCAECPTKNCLMACPYVAMVCTGAQKTPITKCNLCLDRGGLGPACAPMCPCDALMLVDHKDLDKVKTPEAQKAYELVRQHIICPECPTT</sequence>
<dbReference type="Gene3D" id="3.30.70.20">
    <property type="match status" value="2"/>
</dbReference>
<keyword evidence="7" id="KW-1185">Reference proteome</keyword>
<feature type="domain" description="4Fe-4S ferredoxin-type" evidence="5">
    <location>
        <begin position="69"/>
        <end position="100"/>
    </location>
</feature>
<evidence type="ECO:0000313" key="7">
    <source>
        <dbReference type="Proteomes" id="UP000005496"/>
    </source>
</evidence>
<evidence type="ECO:0000256" key="4">
    <source>
        <dbReference type="ARBA" id="ARBA00023014"/>
    </source>
</evidence>
<evidence type="ECO:0000256" key="3">
    <source>
        <dbReference type="ARBA" id="ARBA00023004"/>
    </source>
</evidence>
<dbReference type="PROSITE" id="PS51379">
    <property type="entry name" value="4FE4S_FER_2"/>
    <property type="match status" value="2"/>
</dbReference>
<dbReference type="GO" id="GO:0046872">
    <property type="term" value="F:metal ion binding"/>
    <property type="evidence" value="ECO:0007669"/>
    <property type="project" value="UniProtKB-KW"/>
</dbReference>
<dbReference type="InterPro" id="IPR017896">
    <property type="entry name" value="4Fe4S_Fe-S-bd"/>
</dbReference>
<comment type="caution">
    <text evidence="6">The sequence shown here is derived from an EMBL/GenBank/DDBJ whole genome shotgun (WGS) entry which is preliminary data.</text>
</comment>
<evidence type="ECO:0000256" key="1">
    <source>
        <dbReference type="ARBA" id="ARBA00022485"/>
    </source>
</evidence>
<gene>
    <name evidence="6" type="ORF">Dthio_PD1625</name>
</gene>
<dbReference type="Pfam" id="PF00037">
    <property type="entry name" value="Fer4"/>
    <property type="match status" value="1"/>
</dbReference>
<dbReference type="Proteomes" id="UP000005496">
    <property type="component" value="Unassembled WGS sequence"/>
</dbReference>
<dbReference type="EMBL" id="ACJN02000002">
    <property type="protein sequence ID" value="EFI34274.1"/>
    <property type="molecule type" value="Genomic_DNA"/>
</dbReference>
<dbReference type="eggNOG" id="COG0437">
    <property type="taxonomic scope" value="Bacteria"/>
</dbReference>
<keyword evidence="1" id="KW-0004">4Fe-4S</keyword>
<feature type="domain" description="4Fe-4S ferredoxin-type" evidence="5">
    <location>
        <begin position="2"/>
        <end position="30"/>
    </location>
</feature>
<accession>D6SNE8</accession>
<evidence type="ECO:0000313" key="6">
    <source>
        <dbReference type="EMBL" id="EFI34274.1"/>
    </source>
</evidence>
<organism evidence="6 7">
    <name type="scientific">Desulfonatronospira thiodismutans ASO3-1</name>
    <dbReference type="NCBI Taxonomy" id="555779"/>
    <lineage>
        <taxon>Bacteria</taxon>
        <taxon>Pseudomonadati</taxon>
        <taxon>Thermodesulfobacteriota</taxon>
        <taxon>Desulfovibrionia</taxon>
        <taxon>Desulfovibrionales</taxon>
        <taxon>Desulfonatronovibrionaceae</taxon>
        <taxon>Desulfonatronospira</taxon>
    </lineage>
</organism>
<dbReference type="InterPro" id="IPR050954">
    <property type="entry name" value="ET_IronSulfur_Cluster-Binding"/>
</dbReference>